<proteinExistence type="predicted"/>
<comment type="caution">
    <text evidence="3">The sequence shown here is derived from an EMBL/GenBank/DDBJ whole genome shotgun (WGS) entry which is preliminary data.</text>
</comment>
<keyword evidence="1" id="KW-0472">Membrane</keyword>
<dbReference type="GO" id="GO:0016747">
    <property type="term" value="F:acyltransferase activity, transferring groups other than amino-acyl groups"/>
    <property type="evidence" value="ECO:0007669"/>
    <property type="project" value="InterPro"/>
</dbReference>
<dbReference type="InterPro" id="IPR052728">
    <property type="entry name" value="O2_lipid_transport_reg"/>
</dbReference>
<evidence type="ECO:0000259" key="2">
    <source>
        <dbReference type="Pfam" id="PF01757"/>
    </source>
</evidence>
<feature type="transmembrane region" description="Helical" evidence="1">
    <location>
        <begin position="356"/>
        <end position="374"/>
    </location>
</feature>
<keyword evidence="1" id="KW-1133">Transmembrane helix</keyword>
<dbReference type="EMBL" id="JARKHS020003016">
    <property type="protein sequence ID" value="KAK8786117.1"/>
    <property type="molecule type" value="Genomic_DNA"/>
</dbReference>
<accession>A0AAQ4FFN2</accession>
<feature type="transmembrane region" description="Helical" evidence="1">
    <location>
        <begin position="386"/>
        <end position="409"/>
    </location>
</feature>
<keyword evidence="1" id="KW-0812">Transmembrane</keyword>
<dbReference type="PANTHER" id="PTHR11161">
    <property type="entry name" value="O-ACYLTRANSFERASE"/>
    <property type="match status" value="1"/>
</dbReference>
<name>A0AAQ4FFN2_AMBAM</name>
<sequence>MSSAGTGIARKLLRSGISSECSIGILQFLRAAANLEPWALRVLGGTLKVVVRDCVTSRAEAINTTQIYIIAVLGTIAAAVIISTAIDCASLKWKESKTGGYLLNFLTAFSLIKNTKFIFKINRNKNSETYDYGFAHGLRFLGIFWIVLGHSYGTVLLNSSRVFNALFLFEHWHAVIITFGFQAVDTFFFLSGFFIYFKLDKENGNRVIVAVIAAVRRFIRMTVPTFFMIMCIYILPLIASGPNSKEFYNRFYAEIRAVWWDFLLLVRNWKEDDIIPILPHLWYLSTDFQLFLVSVIVIQAFKAKKALVVALFGLLSFVFCVISAWQVYDARIPPFMIALTQSYSLYLDQSNKYYKLPFYHGVCFFSGCITFVFVQKYRHRRISKIFQAACWCVALFCGLFCLFVRHAWYSRDGRAPEPTRMFYAFADRILWSVCLAWFVFACTTRKAEPLRRMLSWQGLLPLSRLSFGVYLLHSPIQMLSFHIARERTFFSHYTLVSASFAVLIWSYVLSYVMFIMCEGPTTNLETLLFTGPRRRQNEGKSAEAPASQAVQKKLQLSFDNAMACCETEDCCVAGKVCRL</sequence>
<feature type="transmembrane region" description="Helical" evidence="1">
    <location>
        <begin position="308"/>
        <end position="328"/>
    </location>
</feature>
<dbReference type="AlphaFoldDB" id="A0AAQ4FFN2"/>
<feature type="transmembrane region" description="Helical" evidence="1">
    <location>
        <begin position="172"/>
        <end position="197"/>
    </location>
</feature>
<feature type="transmembrane region" description="Helical" evidence="1">
    <location>
        <begin position="281"/>
        <end position="301"/>
    </location>
</feature>
<dbReference type="InterPro" id="IPR002656">
    <property type="entry name" value="Acyl_transf_3_dom"/>
</dbReference>
<feature type="domain" description="Acyltransferase 3" evidence="2">
    <location>
        <begin position="136"/>
        <end position="510"/>
    </location>
</feature>
<keyword evidence="4" id="KW-1185">Reference proteome</keyword>
<reference evidence="3 4" key="1">
    <citation type="journal article" date="2023" name="Arcadia Sci">
        <title>De novo assembly of a long-read Amblyomma americanum tick genome.</title>
        <authorList>
            <person name="Chou S."/>
            <person name="Poskanzer K.E."/>
            <person name="Rollins M."/>
            <person name="Thuy-Boun P.S."/>
        </authorList>
    </citation>
    <scope>NUCLEOTIDE SEQUENCE [LARGE SCALE GENOMIC DNA]</scope>
    <source>
        <strain evidence="3">F_SG_1</strain>
        <tissue evidence="3">Salivary glands</tissue>
    </source>
</reference>
<dbReference type="Pfam" id="PF01757">
    <property type="entry name" value="Acyl_transf_3"/>
    <property type="match status" value="1"/>
</dbReference>
<feature type="transmembrane region" description="Helical" evidence="1">
    <location>
        <begin position="493"/>
        <end position="514"/>
    </location>
</feature>
<evidence type="ECO:0000313" key="4">
    <source>
        <dbReference type="Proteomes" id="UP001321473"/>
    </source>
</evidence>
<feature type="transmembrane region" description="Helical" evidence="1">
    <location>
        <begin position="67"/>
        <end position="86"/>
    </location>
</feature>
<evidence type="ECO:0000256" key="1">
    <source>
        <dbReference type="SAM" id="Phobius"/>
    </source>
</evidence>
<dbReference type="PANTHER" id="PTHR11161:SF0">
    <property type="entry name" value="O-ACYLTRANSFERASE LIKE PROTEIN"/>
    <property type="match status" value="1"/>
</dbReference>
<protein>
    <recommendedName>
        <fullName evidence="2">Acyltransferase 3 domain-containing protein</fullName>
    </recommendedName>
</protein>
<gene>
    <name evidence="3" type="ORF">V5799_007531</name>
</gene>
<evidence type="ECO:0000313" key="3">
    <source>
        <dbReference type="EMBL" id="KAK8786117.1"/>
    </source>
</evidence>
<organism evidence="3 4">
    <name type="scientific">Amblyomma americanum</name>
    <name type="common">Lone star tick</name>
    <dbReference type="NCBI Taxonomy" id="6943"/>
    <lineage>
        <taxon>Eukaryota</taxon>
        <taxon>Metazoa</taxon>
        <taxon>Ecdysozoa</taxon>
        <taxon>Arthropoda</taxon>
        <taxon>Chelicerata</taxon>
        <taxon>Arachnida</taxon>
        <taxon>Acari</taxon>
        <taxon>Parasitiformes</taxon>
        <taxon>Ixodida</taxon>
        <taxon>Ixodoidea</taxon>
        <taxon>Ixodidae</taxon>
        <taxon>Amblyomminae</taxon>
        <taxon>Amblyomma</taxon>
    </lineage>
</organism>
<feature type="transmembrane region" description="Helical" evidence="1">
    <location>
        <begin position="98"/>
        <end position="119"/>
    </location>
</feature>
<feature type="transmembrane region" description="Helical" evidence="1">
    <location>
        <begin position="421"/>
        <end position="442"/>
    </location>
</feature>
<feature type="transmembrane region" description="Helical" evidence="1">
    <location>
        <begin position="218"/>
        <end position="239"/>
    </location>
</feature>
<dbReference type="Proteomes" id="UP001321473">
    <property type="component" value="Unassembled WGS sequence"/>
</dbReference>
<feature type="transmembrane region" description="Helical" evidence="1">
    <location>
        <begin position="131"/>
        <end position="152"/>
    </location>
</feature>